<evidence type="ECO:0000313" key="2">
    <source>
        <dbReference type="EMBL" id="KLL12879.1"/>
    </source>
</evidence>
<feature type="compositionally biased region" description="Polar residues" evidence="1">
    <location>
        <begin position="343"/>
        <end position="355"/>
    </location>
</feature>
<dbReference type="RefSeq" id="WP_047221384.1">
    <property type="nucleotide sequence ID" value="NZ_JWIO01000002.1"/>
</dbReference>
<proteinExistence type="predicted"/>
<reference evidence="2 3" key="1">
    <citation type="submission" date="2014-12" db="EMBL/GenBank/DDBJ databases">
        <title>Frankia sp. BMG5.1 draft genome.</title>
        <authorList>
            <person name="Gtari M."/>
            <person name="Ghodhbane-Gtari F."/>
            <person name="Nouioui I."/>
            <person name="Ktari A."/>
            <person name="Hezbri K."/>
            <person name="Mimouni W."/>
            <person name="Sbissi I."/>
            <person name="Ayari A."/>
            <person name="Yamanaka T."/>
            <person name="Normand P."/>
            <person name="Tisa L.S."/>
            <person name="Boudabous A."/>
        </authorList>
    </citation>
    <scope>NUCLEOTIDE SEQUENCE [LARGE SCALE GENOMIC DNA]</scope>
    <source>
        <strain evidence="2 3">BMG5.1</strain>
    </source>
</reference>
<feature type="compositionally biased region" description="Low complexity" evidence="1">
    <location>
        <begin position="323"/>
        <end position="334"/>
    </location>
</feature>
<dbReference type="Proteomes" id="UP000035425">
    <property type="component" value="Unassembled WGS sequence"/>
</dbReference>
<comment type="caution">
    <text evidence="2">The sequence shown here is derived from an EMBL/GenBank/DDBJ whole genome shotgun (WGS) entry which is preliminary data.</text>
</comment>
<evidence type="ECO:0000256" key="1">
    <source>
        <dbReference type="SAM" id="MobiDB-lite"/>
    </source>
</evidence>
<organism evidence="2 3">
    <name type="scientific">Protofrankia coriariae</name>
    <dbReference type="NCBI Taxonomy" id="1562887"/>
    <lineage>
        <taxon>Bacteria</taxon>
        <taxon>Bacillati</taxon>
        <taxon>Actinomycetota</taxon>
        <taxon>Actinomycetes</taxon>
        <taxon>Frankiales</taxon>
        <taxon>Frankiaceae</taxon>
        <taxon>Protofrankia</taxon>
    </lineage>
</organism>
<evidence type="ECO:0000313" key="3">
    <source>
        <dbReference type="Proteomes" id="UP000035425"/>
    </source>
</evidence>
<name>A0ABR5F822_9ACTN</name>
<keyword evidence="3" id="KW-1185">Reference proteome</keyword>
<accession>A0ABR5F822</accession>
<sequence>MEEFQPNDYRKRVLAAVQARGGVGQSDPFELYDIPLAEVDRLTDADVAARVDQVWAFWQKSRDHPKYRGLVLALLAAHGQVGQELLDARRRGLLAERVRRERDDRDGQRFADLDAAVARLVQRFGGLPEDKLAGLRQLAAERGIDADAFALRVRRYKVLPAGTPARPDRPAVDPDLLRQVRADLDELGRLSGETPPTSLLTLLGLPPDAERDEIRQARDEFAARNRERRPDRRRALVDDLLAAVTALLVDADPALYLDALAADVTARLRPAVAAAVLVEDALTPRHYTAFLAEAEEHGLDRGRAEAVLAELAREHGVDVPDVPARARPTRLARPSQPLRPAQRPQQSRTAPSRATQWLEPLARARAALRAGRPVEAHEQVAEARERAGELLPAIRAVADEVEQVIREAGSRWRQVEAAVSGRNLRTAARLLDELARDAADVPGRDGRSVAEEIATVREQLVRADEMVAAAGRSHGAQRESLLLEALEIVADHQAARDALAVTGVAPPTRVRARRAGRAVVVTWQPSPSAGTIRYRVLRIGPDGASRAVGVTQVTSIEDGGVGPDAPIPAYEVLAGRSGLWSAPARSDAAQPASDPVSVVLTAADRLAPAAGLHLAGDLLRWTWPPGCTEMMVVWRADAPAHTADDPAAHRRKVTNARYDVDGGVPVPAERPLHLAVFGCVRDGGRLLVASVCPPSARLWAAGG</sequence>
<dbReference type="EMBL" id="JWIO01000002">
    <property type="protein sequence ID" value="KLL12879.1"/>
    <property type="molecule type" value="Genomic_DNA"/>
</dbReference>
<protein>
    <recommendedName>
        <fullName evidence="4">Fibronectin type-III domain-containing protein</fullName>
    </recommendedName>
</protein>
<feature type="region of interest" description="Disordered" evidence="1">
    <location>
        <begin position="319"/>
        <end position="355"/>
    </location>
</feature>
<gene>
    <name evidence="2" type="ORF">FrCorBMG51_01815</name>
</gene>
<evidence type="ECO:0008006" key="4">
    <source>
        <dbReference type="Google" id="ProtNLM"/>
    </source>
</evidence>